<comment type="caution">
    <text evidence="1">The sequence shown here is derived from an EMBL/GenBank/DDBJ whole genome shotgun (WGS) entry which is preliminary data.</text>
</comment>
<dbReference type="SUPFAM" id="SSF51905">
    <property type="entry name" value="FAD/NAD(P)-binding domain"/>
    <property type="match status" value="1"/>
</dbReference>
<dbReference type="PANTHER" id="PTHR43747:SF4">
    <property type="entry name" value="FLAVIN-DEPENDENT TRYPTOPHAN HALOGENASE"/>
    <property type="match status" value="1"/>
</dbReference>
<dbReference type="Proteomes" id="UP001139646">
    <property type="component" value="Unassembled WGS sequence"/>
</dbReference>
<reference evidence="1" key="1">
    <citation type="submission" date="2022-01" db="EMBL/GenBank/DDBJ databases">
        <title>Colwellia maritima, isolated from seawater.</title>
        <authorList>
            <person name="Kristyanto S."/>
            <person name="Jung J."/>
            <person name="Jeon C.O."/>
        </authorList>
    </citation>
    <scope>NUCLEOTIDE SEQUENCE</scope>
    <source>
        <strain evidence="1">MSW7</strain>
    </source>
</reference>
<dbReference type="EMBL" id="JAKKSL010000001">
    <property type="protein sequence ID" value="MCI2283536.1"/>
    <property type="molecule type" value="Genomic_DNA"/>
</dbReference>
<sequence length="482" mass="54185">MDSRGLIAAKHVQANTTLSSPISVTVIESPNVPTIGVGEGTWPSMRETLKKIGINEADLFSCCDASFKQASKFVHWENSQVALNNTTVNNQNHSYFHPFSLPVGNNQFDLGAQVGMHSPDQPLPFAQQVCYQSILCEQNLAPKQITLKAYDYIANYGYHLDAGKFSLLLKDHCIKQLNVKYISAHITSVNNDTNGDIASVSTQNNGDIQGDLFIDCSGAQSLLLGKHFNIPFCSQKNTLFNDTALAIQVPYEHENSPIASCTLSTAQTSGWIWNIGLQSRCGVGYVYSSQHTSDSSAEDELEQYLNSLNKTKNNANTSIRKLSFTPGYYEKFWHKNCVAVGMSLWFIEPLEASALAMIEQAAQMISEQLPVTKSTMAITAKRFNKKFITHWQQIIEFLKLHYVLSKRDDSEYWVDNRNPEPFPTRCKKCLNYGNIEHHHHLILRTVILCFLRQVINMFYTACTSTPGRVEKIMNKMKLYSGH</sequence>
<dbReference type="Gene3D" id="3.50.50.60">
    <property type="entry name" value="FAD/NAD(P)-binding domain"/>
    <property type="match status" value="1"/>
</dbReference>
<organism evidence="1 2">
    <name type="scientific">Colwellia maritima</name>
    <dbReference type="NCBI Taxonomy" id="2912588"/>
    <lineage>
        <taxon>Bacteria</taxon>
        <taxon>Pseudomonadati</taxon>
        <taxon>Pseudomonadota</taxon>
        <taxon>Gammaproteobacteria</taxon>
        <taxon>Alteromonadales</taxon>
        <taxon>Colwelliaceae</taxon>
        <taxon>Colwellia</taxon>
    </lineage>
</organism>
<evidence type="ECO:0000313" key="1">
    <source>
        <dbReference type="EMBL" id="MCI2283536.1"/>
    </source>
</evidence>
<keyword evidence="2" id="KW-1185">Reference proteome</keyword>
<evidence type="ECO:0000313" key="2">
    <source>
        <dbReference type="Proteomes" id="UP001139646"/>
    </source>
</evidence>
<dbReference type="InterPro" id="IPR036188">
    <property type="entry name" value="FAD/NAD-bd_sf"/>
</dbReference>
<dbReference type="InterPro" id="IPR033856">
    <property type="entry name" value="Trp_halogen"/>
</dbReference>
<dbReference type="InterPro" id="IPR006905">
    <property type="entry name" value="Flavin_halogenase"/>
</dbReference>
<dbReference type="PIRSF" id="PIRSF011396">
    <property type="entry name" value="Trp_halogenase"/>
    <property type="match status" value="1"/>
</dbReference>
<protein>
    <submittedName>
        <fullName evidence="1">Tryptophan 7-halogenase</fullName>
    </submittedName>
</protein>
<dbReference type="PANTHER" id="PTHR43747">
    <property type="entry name" value="FAD-BINDING PROTEIN"/>
    <property type="match status" value="1"/>
</dbReference>
<gene>
    <name evidence="1" type="ORF">L3081_09205</name>
</gene>
<name>A0ABS9WZW1_9GAMM</name>
<dbReference type="InterPro" id="IPR050816">
    <property type="entry name" value="Flavin-dep_Halogenase_NPB"/>
</dbReference>
<proteinExistence type="predicted"/>
<accession>A0ABS9WZW1</accession>
<dbReference type="Pfam" id="PF04820">
    <property type="entry name" value="Trp_halogenase"/>
    <property type="match status" value="1"/>
</dbReference>